<dbReference type="SUPFAM" id="SSF49464">
    <property type="entry name" value="Carboxypeptidase regulatory domain-like"/>
    <property type="match status" value="1"/>
</dbReference>
<dbReference type="Gene3D" id="2.60.40.1120">
    <property type="entry name" value="Carboxypeptidase-like, regulatory domain"/>
    <property type="match status" value="1"/>
</dbReference>
<feature type="domain" description="Outer membrane protein beta-barrel" evidence="5">
    <location>
        <begin position="365"/>
        <end position="764"/>
    </location>
</feature>
<protein>
    <submittedName>
        <fullName evidence="6">Outer membrane receptor protein involved in Fe transport</fullName>
    </submittedName>
</protein>
<reference evidence="6 7" key="1">
    <citation type="submission" date="2018-06" db="EMBL/GenBank/DDBJ databases">
        <title>Genomic Encyclopedia of Archaeal and Bacterial Type Strains, Phase II (KMG-II): from individual species to whole genera.</title>
        <authorList>
            <person name="Goeker M."/>
        </authorList>
    </citation>
    <scope>NUCLEOTIDE SEQUENCE [LARGE SCALE GENOMIC DNA]</scope>
    <source>
        <strain evidence="6 7">DSM 29821</strain>
    </source>
</reference>
<keyword evidence="3" id="KW-0998">Cell outer membrane</keyword>
<sequence>MKKSILFIALLSFVTTLFAQQQPILLKGRVVDSLTQQPLPFAAIQISQQSKAYPCVANDSGMFQISLPDTGSWTFAANYMGYNGYAQTVSIQQKTTTLDLLLSRQVKKLNGVEVKASQPYIAVQRDKIVVNIAQSPLAAGDNAYQALKRAPGVMDQQGLKLRGKTVTVYINGRPSRLSGQELENYLSAMPANTIESLELMPNPSAKYEADGAAVINIVLAKNKSLGTNGTVNIGAGMGNHLLYNGGVSLNYRDKVLNVYGSYDYMNRTTDATNTATRTISKNYIIQDQQYAENDLQSHTYKLGFDRTIDKRSSFGALLRGNIRTKDQTMANTSHLPNDSSSVLDKVNHTSFQTPAVNVYFKTLLGKQKNELMLNGDYYSYDKKANDKLTTSYFDAQGMGYGQPSQVRYQSPANNQVFSFSGDYNFKAFKTTFESGVKSIFTKTDNNLIWENFDASNWKEDALRSNHFIYKENVYGAYLTAARTFHKFDMQAGLRVEHTDNSGNSLTLQQVHNNGYTNLFPSLSINFNQSEKQQFSFSYSRKIERFGLDIVNPFLVYQSQYQYSKGNPAIKPTLSDNLELGWTYNNSWMASIGYGHFSDVLAEVYHREDNSAITIGSYDNVASGDQLMLGLSYYKGFLKGKIYTVTSVNTLYAKYNAPASSQLDKSGIGAMASNNTSFKLDGNWKAEINTAYTSPLKFGAYDFRSQFSMGVGITRSVLQKKGSLTLNVSDIFNTEKRNYSILSYDVAAIFRNSPETRFVKLVFNYRFGNQQVKAARARRTNIDEVKQRMQE</sequence>
<dbReference type="AlphaFoldDB" id="A0A327VI52"/>
<dbReference type="InterPro" id="IPR041700">
    <property type="entry name" value="OMP_b-brl_3"/>
</dbReference>
<evidence type="ECO:0000256" key="4">
    <source>
        <dbReference type="SAM" id="SignalP"/>
    </source>
</evidence>
<evidence type="ECO:0000256" key="3">
    <source>
        <dbReference type="ARBA" id="ARBA00023237"/>
    </source>
</evidence>
<evidence type="ECO:0000313" key="7">
    <source>
        <dbReference type="Proteomes" id="UP000249819"/>
    </source>
</evidence>
<accession>A0A327VI52</accession>
<evidence type="ECO:0000256" key="2">
    <source>
        <dbReference type="ARBA" id="ARBA00023136"/>
    </source>
</evidence>
<dbReference type="OrthoDB" id="905812at2"/>
<dbReference type="Gene3D" id="2.40.170.20">
    <property type="entry name" value="TonB-dependent receptor, beta-barrel domain"/>
    <property type="match status" value="1"/>
</dbReference>
<dbReference type="GO" id="GO:0009279">
    <property type="term" value="C:cell outer membrane"/>
    <property type="evidence" value="ECO:0007669"/>
    <property type="project" value="UniProtKB-SubCell"/>
</dbReference>
<dbReference type="InterPro" id="IPR008969">
    <property type="entry name" value="CarboxyPept-like_regulatory"/>
</dbReference>
<dbReference type="InterPro" id="IPR036942">
    <property type="entry name" value="Beta-barrel_TonB_sf"/>
</dbReference>
<dbReference type="RefSeq" id="WP_111595386.1">
    <property type="nucleotide sequence ID" value="NZ_QLMA01000012.1"/>
</dbReference>
<keyword evidence="4" id="KW-0732">Signal</keyword>
<dbReference type="PANTHER" id="PTHR40980">
    <property type="entry name" value="PLUG DOMAIN-CONTAINING PROTEIN"/>
    <property type="match status" value="1"/>
</dbReference>
<keyword evidence="2" id="KW-0472">Membrane</keyword>
<dbReference type="Proteomes" id="UP000249819">
    <property type="component" value="Unassembled WGS sequence"/>
</dbReference>
<gene>
    <name evidence="6" type="ORF">CLV59_11297</name>
</gene>
<comment type="subcellular location">
    <subcellularLocation>
        <location evidence="1">Cell outer membrane</location>
    </subcellularLocation>
</comment>
<feature type="signal peptide" evidence="4">
    <location>
        <begin position="1"/>
        <end position="19"/>
    </location>
</feature>
<evidence type="ECO:0000313" key="6">
    <source>
        <dbReference type="EMBL" id="RAJ73756.1"/>
    </source>
</evidence>
<organism evidence="6 7">
    <name type="scientific">Chitinophaga dinghuensis</name>
    <dbReference type="NCBI Taxonomy" id="1539050"/>
    <lineage>
        <taxon>Bacteria</taxon>
        <taxon>Pseudomonadati</taxon>
        <taxon>Bacteroidota</taxon>
        <taxon>Chitinophagia</taxon>
        <taxon>Chitinophagales</taxon>
        <taxon>Chitinophagaceae</taxon>
        <taxon>Chitinophaga</taxon>
    </lineage>
</organism>
<dbReference type="EMBL" id="QLMA01000012">
    <property type="protein sequence ID" value="RAJ73756.1"/>
    <property type="molecule type" value="Genomic_DNA"/>
</dbReference>
<evidence type="ECO:0000259" key="5">
    <source>
        <dbReference type="Pfam" id="PF14905"/>
    </source>
</evidence>
<comment type="caution">
    <text evidence="6">The sequence shown here is derived from an EMBL/GenBank/DDBJ whole genome shotgun (WGS) entry which is preliminary data.</text>
</comment>
<dbReference type="Pfam" id="PF14905">
    <property type="entry name" value="OMP_b-brl_3"/>
    <property type="match status" value="1"/>
</dbReference>
<keyword evidence="7" id="KW-1185">Reference proteome</keyword>
<dbReference type="SUPFAM" id="SSF56935">
    <property type="entry name" value="Porins"/>
    <property type="match status" value="1"/>
</dbReference>
<proteinExistence type="predicted"/>
<dbReference type="Pfam" id="PF13715">
    <property type="entry name" value="CarbopepD_reg_2"/>
    <property type="match status" value="1"/>
</dbReference>
<name>A0A327VI52_9BACT</name>
<feature type="chain" id="PRO_5016367202" evidence="4">
    <location>
        <begin position="20"/>
        <end position="790"/>
    </location>
</feature>
<keyword evidence="6" id="KW-0675">Receptor</keyword>
<evidence type="ECO:0000256" key="1">
    <source>
        <dbReference type="ARBA" id="ARBA00004442"/>
    </source>
</evidence>
<dbReference type="PANTHER" id="PTHR40980:SF4">
    <property type="entry name" value="TONB-DEPENDENT RECEPTOR-LIKE BETA-BARREL DOMAIN-CONTAINING PROTEIN"/>
    <property type="match status" value="1"/>
</dbReference>